<sequence>MSDTPPVDASPSTPSRGSARRKPRKLQRRSIDVDAEGREESTTPQTLIKSSHGSDVNMDQDKKSSTNSKLPKFALVLDQGDDGSMDEGAMQRHLMDVESSFMPDQPSEVPEQLNDGNESSQLDVSAGSEQNDDEGHIARQDVAPSPSSPSAQRQWAKSPPMTPSRSQSETSTIKSAFSPHPEQIALPHSDLMSFGSPNSSIRNSLTHRPSYLSSVSEGASANSGDAAGGVRTDATARPQQRLPMTSRLPSLGSVVSYTDRAEVPPGFGRGSSYNRRGTSLGNVEEGDPETPRGGEAATQNLSDTVLAQHVDRIHVPDTVARDFRAQNRSTDPQPNASMGFGDRARRTLTLKEQNNKMDMLTKENFELKLKIHFLDQALQKRSDDGVKELIDQNVQFQTDLANANKELTALRRKARDQERRLGEQDKAMAELRRQKREEEPVLQAEMHEEILVLRQQLDYSKDQASQLRDELMAKEQERVRMTERMRSLAGSRGHDAAGLRETMDMWQDLLHAETGRREQAEEDMRRLREELTALRIEHASPMPRESTGRPHTSEGVHSDAPSDWSSTRIEQLRHENAELRRDLGAQTSMLTSRNRERERLQQEIEDLKLLTRKTVSVAGESIFERSVSRARQRAQSRASEAVSSVPEAPEDWERKEGMLRDQNAELRLKYQELERTHGAHLRYVSAIEGDFEQMEKELNEAREDVRAIQAERDELLQACDEKEKELQELEDEATAEMQKLQQEKLDLDGQLQEAQRLWSKAQSKLERTADDYRGLQGELRSITQSVMNLEDEKLASQRTMQTLEQQLAEAETELQTWENKVAELEQKNRKLEITQESLHGEISFLREEQESDKIKIGELADALDAAQQAVQDGKDRLQEMEAAMAEERQQRDVLENQSREEVQRVLDDLNSENSKAKDELRQLRRSVSAKEVEATTNKQRLDELERALREILGEPNGNRQTLLSEVERLQRELEQTSNRLDRAQMDVADRDRLLRHRDGLLESTSLESRRLSDLLDKERASRKHDLDQFDRASRGQATHLRELAHSQARVLELETAFSQDKRKMAKLEQEYHDQLEERNDALLEVWKRLAAICGPEWTKKHSSVLGQSPSTDIIHNHLGAFKRNLITALSTIEALTGRYETQMRQVEKNLWREYQGLNEKVKHGVRRVGALEEAVAAPQGSNGQFDGENARLKAEIKSLKSEIRLHRQQHALTQQTLQSQQQHGDLRRSITGGSNSLSGTSPGRALAALLRHSSVTSNTEAQSATQRPPSTTAATEERTSSMSSNEQRWIHRFKELETRLKAERERRLQDRRDARHRLEEQRQEYEELKARLEKERLKNSSNGTEGN</sequence>
<evidence type="ECO:0000256" key="4">
    <source>
        <dbReference type="SAM" id="MobiDB-lite"/>
    </source>
</evidence>
<feature type="coiled-coil region" evidence="3">
    <location>
        <begin position="1050"/>
        <end position="1084"/>
    </location>
</feature>
<feature type="domain" description="Centrosomin N-terminal motif 1" evidence="5">
    <location>
        <begin position="349"/>
        <end position="420"/>
    </location>
</feature>
<evidence type="ECO:0000256" key="1">
    <source>
        <dbReference type="ARBA" id="ARBA00004496"/>
    </source>
</evidence>
<dbReference type="Gene3D" id="1.10.287.1490">
    <property type="match status" value="1"/>
</dbReference>
<evidence type="ECO:0000313" key="8">
    <source>
        <dbReference type="Proteomes" id="UP000799421"/>
    </source>
</evidence>
<reference evidence="7" key="1">
    <citation type="journal article" date="2020" name="Stud. Mycol.">
        <title>101 Dothideomycetes genomes: a test case for predicting lifestyles and emergence of pathogens.</title>
        <authorList>
            <person name="Haridas S."/>
            <person name="Albert R."/>
            <person name="Binder M."/>
            <person name="Bloem J."/>
            <person name="Labutti K."/>
            <person name="Salamov A."/>
            <person name="Andreopoulos B."/>
            <person name="Baker S."/>
            <person name="Barry K."/>
            <person name="Bills G."/>
            <person name="Bluhm B."/>
            <person name="Cannon C."/>
            <person name="Castanera R."/>
            <person name="Culley D."/>
            <person name="Daum C."/>
            <person name="Ezra D."/>
            <person name="Gonzalez J."/>
            <person name="Henrissat B."/>
            <person name="Kuo A."/>
            <person name="Liang C."/>
            <person name="Lipzen A."/>
            <person name="Lutzoni F."/>
            <person name="Magnuson J."/>
            <person name="Mondo S."/>
            <person name="Nolan M."/>
            <person name="Ohm R."/>
            <person name="Pangilinan J."/>
            <person name="Park H.-J."/>
            <person name="Ramirez L."/>
            <person name="Alfaro M."/>
            <person name="Sun H."/>
            <person name="Tritt A."/>
            <person name="Yoshinaga Y."/>
            <person name="Zwiers L.-H."/>
            <person name="Turgeon B."/>
            <person name="Goodwin S."/>
            <person name="Spatafora J."/>
            <person name="Crous P."/>
            <person name="Grigoriev I."/>
        </authorList>
    </citation>
    <scope>NUCLEOTIDE SEQUENCE</scope>
    <source>
        <strain evidence="7">CBS 480.64</strain>
    </source>
</reference>
<feature type="compositionally biased region" description="Polar residues" evidence="4">
    <location>
        <begin position="114"/>
        <end position="129"/>
    </location>
</feature>
<feature type="compositionally biased region" description="Polar residues" evidence="4">
    <location>
        <begin position="1253"/>
        <end position="1269"/>
    </location>
</feature>
<feature type="compositionally biased region" description="Low complexity" evidence="4">
    <location>
        <begin position="635"/>
        <end position="644"/>
    </location>
</feature>
<dbReference type="OrthoDB" id="10255000at2759"/>
<keyword evidence="8" id="KW-1185">Reference proteome</keyword>
<feature type="compositionally biased region" description="Low complexity" evidence="4">
    <location>
        <begin position="1270"/>
        <end position="1284"/>
    </location>
</feature>
<keyword evidence="2" id="KW-0963">Cytoplasm</keyword>
<dbReference type="PANTHER" id="PTHR45615">
    <property type="entry name" value="MYOSIN HEAVY CHAIN, NON-MUSCLE"/>
    <property type="match status" value="1"/>
</dbReference>
<dbReference type="Proteomes" id="UP000799421">
    <property type="component" value="Unassembled WGS sequence"/>
</dbReference>
<dbReference type="GO" id="GO:0005815">
    <property type="term" value="C:microtubule organizing center"/>
    <property type="evidence" value="ECO:0007669"/>
    <property type="project" value="InterPro"/>
</dbReference>
<protein>
    <recommendedName>
        <fullName evidence="9">Centrosomin N-terminal motif 1 domain-containing protein</fullName>
    </recommendedName>
</protein>
<dbReference type="Pfam" id="PF12808">
    <property type="entry name" value="Mto2_bdg"/>
    <property type="match status" value="1"/>
</dbReference>
<name>A0A6A7CAL0_9PEZI</name>
<evidence type="ECO:0008006" key="9">
    <source>
        <dbReference type="Google" id="ProtNLM"/>
    </source>
</evidence>
<dbReference type="InterPro" id="IPR012943">
    <property type="entry name" value="Cnn_1N"/>
</dbReference>
<feature type="coiled-coil region" evidence="3">
    <location>
        <begin position="350"/>
        <end position="484"/>
    </location>
</feature>
<dbReference type="GO" id="GO:0005737">
    <property type="term" value="C:cytoplasm"/>
    <property type="evidence" value="ECO:0007669"/>
    <property type="project" value="UniProtKB-SubCell"/>
</dbReference>
<dbReference type="GO" id="GO:0032982">
    <property type="term" value="C:myosin filament"/>
    <property type="evidence" value="ECO:0007669"/>
    <property type="project" value="TreeGrafter"/>
</dbReference>
<organism evidence="7 8">
    <name type="scientific">Piedraia hortae CBS 480.64</name>
    <dbReference type="NCBI Taxonomy" id="1314780"/>
    <lineage>
        <taxon>Eukaryota</taxon>
        <taxon>Fungi</taxon>
        <taxon>Dikarya</taxon>
        <taxon>Ascomycota</taxon>
        <taxon>Pezizomycotina</taxon>
        <taxon>Dothideomycetes</taxon>
        <taxon>Dothideomycetidae</taxon>
        <taxon>Capnodiales</taxon>
        <taxon>Piedraiaceae</taxon>
        <taxon>Piedraia</taxon>
    </lineage>
</organism>
<keyword evidence="3" id="KW-0175">Coiled coil</keyword>
<evidence type="ECO:0000256" key="3">
    <source>
        <dbReference type="SAM" id="Coils"/>
    </source>
</evidence>
<feature type="region of interest" description="Disordered" evidence="4">
    <location>
        <begin position="1212"/>
        <end position="1289"/>
    </location>
</feature>
<proteinExistence type="predicted"/>
<feature type="compositionally biased region" description="Polar residues" evidence="4">
    <location>
        <begin position="163"/>
        <end position="175"/>
    </location>
</feature>
<feature type="compositionally biased region" description="Low complexity" evidence="4">
    <location>
        <begin position="1212"/>
        <end position="1223"/>
    </location>
</feature>
<evidence type="ECO:0000256" key="2">
    <source>
        <dbReference type="ARBA" id="ARBA00022490"/>
    </source>
</evidence>
<feature type="region of interest" description="Disordered" evidence="4">
    <location>
        <begin position="634"/>
        <end position="658"/>
    </location>
</feature>
<dbReference type="EMBL" id="MU005958">
    <property type="protein sequence ID" value="KAF2864242.1"/>
    <property type="molecule type" value="Genomic_DNA"/>
</dbReference>
<comment type="subcellular location">
    <subcellularLocation>
        <location evidence="1">Cytoplasm</location>
    </subcellularLocation>
</comment>
<feature type="compositionally biased region" description="Basic residues" evidence="4">
    <location>
        <begin position="18"/>
        <end position="28"/>
    </location>
</feature>
<evidence type="ECO:0000259" key="5">
    <source>
        <dbReference type="Pfam" id="PF07989"/>
    </source>
</evidence>
<feature type="region of interest" description="Disordered" evidence="4">
    <location>
        <begin position="1"/>
        <end position="295"/>
    </location>
</feature>
<dbReference type="GO" id="GO:0051015">
    <property type="term" value="F:actin filament binding"/>
    <property type="evidence" value="ECO:0007669"/>
    <property type="project" value="TreeGrafter"/>
</dbReference>
<feature type="region of interest" description="Disordered" evidence="4">
    <location>
        <begin position="1303"/>
        <end position="1322"/>
    </location>
</feature>
<dbReference type="GO" id="GO:0016460">
    <property type="term" value="C:myosin II complex"/>
    <property type="evidence" value="ECO:0007669"/>
    <property type="project" value="TreeGrafter"/>
</dbReference>
<feature type="compositionally biased region" description="Polar residues" evidence="4">
    <location>
        <begin position="1231"/>
        <end position="1241"/>
    </location>
</feature>
<feature type="coiled-coil region" evidence="3">
    <location>
        <begin position="569"/>
        <end position="613"/>
    </location>
</feature>
<dbReference type="InterPro" id="IPR024545">
    <property type="entry name" value="Mto1-like_Mto2p-bd"/>
</dbReference>
<accession>A0A6A7CAL0</accession>
<feature type="compositionally biased region" description="Low complexity" evidence="4">
    <location>
        <begin position="216"/>
        <end position="229"/>
    </location>
</feature>
<feature type="domain" description="Mto1-like Mto2p-binding" evidence="6">
    <location>
        <begin position="1288"/>
        <end position="1337"/>
    </location>
</feature>
<gene>
    <name evidence="7" type="ORF">K470DRAFT_254565</name>
</gene>
<dbReference type="PANTHER" id="PTHR45615:SF40">
    <property type="entry name" value="MYOSIN HEAVY CHAIN, NON-MUSCLE"/>
    <property type="match status" value="1"/>
</dbReference>
<feature type="coiled-coil region" evidence="3">
    <location>
        <begin position="1182"/>
        <end position="1209"/>
    </location>
</feature>
<feature type="compositionally biased region" description="Polar residues" evidence="4">
    <location>
        <begin position="42"/>
        <end position="54"/>
    </location>
</feature>
<feature type="compositionally biased region" description="Basic and acidic residues" evidence="4">
    <location>
        <begin position="29"/>
        <end position="41"/>
    </location>
</feature>
<feature type="region of interest" description="Disordered" evidence="4">
    <location>
        <begin position="536"/>
        <end position="566"/>
    </location>
</feature>
<feature type="compositionally biased region" description="Polar residues" evidence="4">
    <location>
        <begin position="271"/>
        <end position="281"/>
    </location>
</feature>
<evidence type="ECO:0000313" key="7">
    <source>
        <dbReference type="EMBL" id="KAF2864242.1"/>
    </source>
</evidence>
<dbReference type="Pfam" id="PF07989">
    <property type="entry name" value="Cnn_1N"/>
    <property type="match status" value="1"/>
</dbReference>
<feature type="compositionally biased region" description="Basic and acidic residues" evidence="4">
    <location>
        <begin position="546"/>
        <end position="557"/>
    </location>
</feature>
<feature type="compositionally biased region" description="Polar residues" evidence="4">
    <location>
        <begin position="195"/>
        <end position="215"/>
    </location>
</feature>
<evidence type="ECO:0000259" key="6">
    <source>
        <dbReference type="Pfam" id="PF12808"/>
    </source>
</evidence>
<dbReference type="GO" id="GO:0000146">
    <property type="term" value="F:microfilament motor activity"/>
    <property type="evidence" value="ECO:0007669"/>
    <property type="project" value="TreeGrafter"/>
</dbReference>